<feature type="region of interest" description="Disordered" evidence="1">
    <location>
        <begin position="228"/>
        <end position="256"/>
    </location>
</feature>
<proteinExistence type="predicted"/>
<accession>A0ABT7PBW0</accession>
<comment type="caution">
    <text evidence="3">The sequence shown here is derived from an EMBL/GenBank/DDBJ whole genome shotgun (WGS) entry which is preliminary data.</text>
</comment>
<feature type="transmembrane region" description="Helical" evidence="2">
    <location>
        <begin position="460"/>
        <end position="479"/>
    </location>
</feature>
<keyword evidence="2" id="KW-0812">Transmembrane</keyword>
<gene>
    <name evidence="3" type="ORF">QTN89_00775</name>
</gene>
<dbReference type="RefSeq" id="WP_289161664.1">
    <property type="nucleotide sequence ID" value="NZ_JASZZN010000001.1"/>
</dbReference>
<evidence type="ECO:0008006" key="5">
    <source>
        <dbReference type="Google" id="ProtNLM"/>
    </source>
</evidence>
<protein>
    <recommendedName>
        <fullName evidence="5">VIT domain-containing protein</fullName>
    </recommendedName>
</protein>
<name>A0ABT7PBW0_9BACT</name>
<organism evidence="3 4">
    <name type="scientific">Roseiconus lacunae</name>
    <dbReference type="NCBI Taxonomy" id="2605694"/>
    <lineage>
        <taxon>Bacteria</taxon>
        <taxon>Pseudomonadati</taxon>
        <taxon>Planctomycetota</taxon>
        <taxon>Planctomycetia</taxon>
        <taxon>Pirellulales</taxon>
        <taxon>Pirellulaceae</taxon>
        <taxon>Roseiconus</taxon>
    </lineage>
</organism>
<dbReference type="EMBL" id="JASZZN010000001">
    <property type="protein sequence ID" value="MDM4013941.1"/>
    <property type="molecule type" value="Genomic_DNA"/>
</dbReference>
<reference evidence="3 4" key="1">
    <citation type="submission" date="2023-06" db="EMBL/GenBank/DDBJ databases">
        <title>Roseiconus lacunae JC819 isolated from Gulf of Mannar region, Tamil Nadu.</title>
        <authorList>
            <person name="Pk S."/>
            <person name="Ch S."/>
            <person name="Ch V.R."/>
        </authorList>
    </citation>
    <scope>NUCLEOTIDE SEQUENCE [LARGE SCALE GENOMIC DNA]</scope>
    <source>
        <strain evidence="3 4">JC819</strain>
    </source>
</reference>
<sequence length="785" mass="85999">MGFPVHVDAQPVNQAAMFSRAGIGIYKANFPSLDINGKVSPTAGLVGDLELRNVFPVGNVQVKATLKSTVGPLAAQRQLAIRLTPVEKHLPAKNATSVTIPITFDQGARTVQIDHVFSKWTLGDTYRIDLLEDGDPIPEYTANIGNPLPDRPARNPLLLMPDEMVSNIGVLGLELSSVPGPHDVDYFRTPVYGAVETIDEQQFPTDWRLLQLYDCLLVDASFFSEQVVESAEGGEPGDPEELGGETSGRDDLAARSGDSVPRRRIIDAIRHWTMAGGVLVCVAAEDSEALSSTELTQRLRLTLGPPLVEGEKQLTAINEAFVSANGLLRYADRWADQALSNAIAARNGYRISLSNGQWIPGNALSTNPADLRALQDWSEEYAATLKRAQELWNDATFYSASAGSVVSIGSGEIDRNVLPSILQWTVGLRASPMLRRGVDPILGDSRHRRWLIPGVAQPPVYTFIGILTLFVILVGPIAYRWTTRSHRSHLMFLIAPVLALLTTTLMFSYSIVADGFGTLTRVRQLTWIDGASGDAFERSRVTLFAGISPTEGLTFDAESEIYPYPGGETAWEDIDRRVNDVRQRVTIEGGIQRWTPSFLPSRSQTQFIENRIRQQLGSLQLGSLTPFDSGGKSDNQTTVDLTSTLDFELRSVVVRSADGRYWHATRLPAGETVQAKWMSDDRQSSELLGSLYTDYRPVGSTSRSNRSKRDDKTRDLLVVANRQISGNSTQAVDGLVEIWLNQQLFIKGDLPNGSFVGISDVSGDIVPVADAEAVESVRYVMGTMP</sequence>
<evidence type="ECO:0000313" key="4">
    <source>
        <dbReference type="Proteomes" id="UP001239462"/>
    </source>
</evidence>
<keyword evidence="2" id="KW-1133">Transmembrane helix</keyword>
<dbReference type="Proteomes" id="UP001239462">
    <property type="component" value="Unassembled WGS sequence"/>
</dbReference>
<evidence type="ECO:0000313" key="3">
    <source>
        <dbReference type="EMBL" id="MDM4013941.1"/>
    </source>
</evidence>
<evidence type="ECO:0000256" key="1">
    <source>
        <dbReference type="SAM" id="MobiDB-lite"/>
    </source>
</evidence>
<keyword evidence="4" id="KW-1185">Reference proteome</keyword>
<feature type="transmembrane region" description="Helical" evidence="2">
    <location>
        <begin position="491"/>
        <end position="512"/>
    </location>
</feature>
<keyword evidence="2" id="KW-0472">Membrane</keyword>
<evidence type="ECO:0000256" key="2">
    <source>
        <dbReference type="SAM" id="Phobius"/>
    </source>
</evidence>